<evidence type="ECO:0000256" key="2">
    <source>
        <dbReference type="ARBA" id="ARBA00022525"/>
    </source>
</evidence>
<reference evidence="5" key="1">
    <citation type="submission" date="2020-03" db="EMBL/GenBank/DDBJ databases">
        <title>A transcriptome and proteome of the tick Rhipicephalus microplus shaped by the genetic composition of its hosts and developmental stage.</title>
        <authorList>
            <person name="Garcia G.R."/>
            <person name="Ribeiro J.M.C."/>
            <person name="Maruyama S.R."/>
            <person name="Gardinasse L.G."/>
            <person name="Nelson K."/>
            <person name="Ferreira B.R."/>
            <person name="Andrade T.G."/>
            <person name="Santos I.K.F.M."/>
        </authorList>
    </citation>
    <scope>NUCLEOTIDE SEQUENCE</scope>
    <source>
        <strain evidence="5">NSGR</strain>
        <tissue evidence="5">Salivary glands</tissue>
    </source>
</reference>
<proteinExistence type="predicted"/>
<feature type="chain" id="PRO_5026296210" evidence="3">
    <location>
        <begin position="21"/>
        <end position="118"/>
    </location>
</feature>
<dbReference type="InterPro" id="IPR029277">
    <property type="entry name" value="SVWC_dom"/>
</dbReference>
<keyword evidence="2" id="KW-0964">Secreted</keyword>
<dbReference type="Pfam" id="PF15430">
    <property type="entry name" value="SVWC"/>
    <property type="match status" value="1"/>
</dbReference>
<dbReference type="AlphaFoldDB" id="A0A6G5A662"/>
<name>A0A6G5A662_RHIMP</name>
<organism evidence="5">
    <name type="scientific">Rhipicephalus microplus</name>
    <name type="common">Cattle tick</name>
    <name type="synonym">Boophilus microplus</name>
    <dbReference type="NCBI Taxonomy" id="6941"/>
    <lineage>
        <taxon>Eukaryota</taxon>
        <taxon>Metazoa</taxon>
        <taxon>Ecdysozoa</taxon>
        <taxon>Arthropoda</taxon>
        <taxon>Chelicerata</taxon>
        <taxon>Arachnida</taxon>
        <taxon>Acari</taxon>
        <taxon>Parasitiformes</taxon>
        <taxon>Ixodida</taxon>
        <taxon>Ixodoidea</taxon>
        <taxon>Ixodidae</taxon>
        <taxon>Rhipicephalinae</taxon>
        <taxon>Rhipicephalus</taxon>
        <taxon>Boophilus</taxon>
    </lineage>
</organism>
<sequence length="118" mass="13576">MKAMWKLGTILATFILNTQCDRRPMYNSLHIMNGFCYYQYTTMKDGEARSMNVECERWTCSAQTFELIVDGCPPVQTNTLRYVGNRIVWPDCCNETFTDKILNTFTTSITVTSEGKCP</sequence>
<evidence type="ECO:0000313" key="5">
    <source>
        <dbReference type="EMBL" id="NIE46088.1"/>
    </source>
</evidence>
<feature type="domain" description="Single" evidence="4">
    <location>
        <begin position="36"/>
        <end position="95"/>
    </location>
</feature>
<dbReference type="GO" id="GO:0005576">
    <property type="term" value="C:extracellular region"/>
    <property type="evidence" value="ECO:0007669"/>
    <property type="project" value="UniProtKB-SubCell"/>
</dbReference>
<feature type="signal peptide" evidence="3">
    <location>
        <begin position="1"/>
        <end position="20"/>
    </location>
</feature>
<dbReference type="EMBL" id="GIKN01003815">
    <property type="protein sequence ID" value="NIE46088.1"/>
    <property type="molecule type" value="Transcribed_RNA"/>
</dbReference>
<accession>A0A6G5A662</accession>
<evidence type="ECO:0000259" key="4">
    <source>
        <dbReference type="Pfam" id="PF15430"/>
    </source>
</evidence>
<keyword evidence="3" id="KW-0732">Signal</keyword>
<evidence type="ECO:0000256" key="1">
    <source>
        <dbReference type="ARBA" id="ARBA00004613"/>
    </source>
</evidence>
<comment type="subcellular location">
    <subcellularLocation>
        <location evidence="1">Secreted</location>
    </subcellularLocation>
</comment>
<protein>
    <submittedName>
        <fullName evidence="5">Putative secreted protein</fullName>
    </submittedName>
</protein>
<evidence type="ECO:0000256" key="3">
    <source>
        <dbReference type="SAM" id="SignalP"/>
    </source>
</evidence>